<keyword evidence="1" id="KW-1133">Transmembrane helix</keyword>
<evidence type="ECO:0000256" key="1">
    <source>
        <dbReference type="SAM" id="Phobius"/>
    </source>
</evidence>
<feature type="transmembrane region" description="Helical" evidence="1">
    <location>
        <begin position="263"/>
        <end position="284"/>
    </location>
</feature>
<dbReference type="Proteomes" id="UP000478546">
    <property type="component" value="Unassembled WGS sequence"/>
</dbReference>
<proteinExistence type="predicted"/>
<protein>
    <submittedName>
        <fullName evidence="3">DUF2157 domain-containing protein</fullName>
    </submittedName>
</protein>
<feature type="transmembrane region" description="Helical" evidence="1">
    <location>
        <begin position="151"/>
        <end position="168"/>
    </location>
</feature>
<evidence type="ECO:0000313" key="3">
    <source>
        <dbReference type="EMBL" id="NDK57187.1"/>
    </source>
</evidence>
<feature type="transmembrane region" description="Helical" evidence="1">
    <location>
        <begin position="127"/>
        <end position="144"/>
    </location>
</feature>
<keyword evidence="1" id="KW-0812">Transmembrane</keyword>
<dbReference type="InterPro" id="IPR018677">
    <property type="entry name" value="DUF2157"/>
</dbReference>
<dbReference type="Pfam" id="PF09925">
    <property type="entry name" value="DUF2157"/>
    <property type="match status" value="1"/>
</dbReference>
<feature type="transmembrane region" description="Helical" evidence="1">
    <location>
        <begin position="237"/>
        <end position="256"/>
    </location>
</feature>
<keyword evidence="4" id="KW-1185">Reference proteome</keyword>
<reference evidence="3 4" key="1">
    <citation type="submission" date="2020-01" db="EMBL/GenBank/DDBJ databases">
        <authorList>
            <person name="Kim M.K."/>
        </authorList>
    </citation>
    <scope>NUCLEOTIDE SEQUENCE [LARGE SCALE GENOMIC DNA]</scope>
    <source>
        <strain evidence="3 4">BT213</strain>
    </source>
</reference>
<gene>
    <name evidence="3" type="ORF">GWO68_14780</name>
</gene>
<feature type="transmembrane region" description="Helical" evidence="1">
    <location>
        <begin position="209"/>
        <end position="231"/>
    </location>
</feature>
<feature type="domain" description="DUF2157" evidence="2">
    <location>
        <begin position="42"/>
        <end position="152"/>
    </location>
</feature>
<feature type="transmembrane region" description="Helical" evidence="1">
    <location>
        <begin position="174"/>
        <end position="197"/>
    </location>
</feature>
<dbReference type="AlphaFoldDB" id="A0A6B2H935"/>
<keyword evidence="1" id="KW-0472">Membrane</keyword>
<comment type="caution">
    <text evidence="3">The sequence shown here is derived from an EMBL/GenBank/DDBJ whole genome shotgun (WGS) entry which is preliminary data.</text>
</comment>
<feature type="transmembrane region" description="Helical" evidence="1">
    <location>
        <begin position="102"/>
        <end position="121"/>
    </location>
</feature>
<organism evidence="3 4">
    <name type="scientific">Pontibacter fetidus</name>
    <dbReference type="NCBI Taxonomy" id="2700082"/>
    <lineage>
        <taxon>Bacteria</taxon>
        <taxon>Pseudomonadati</taxon>
        <taxon>Bacteroidota</taxon>
        <taxon>Cytophagia</taxon>
        <taxon>Cytophagales</taxon>
        <taxon>Hymenobacteraceae</taxon>
        <taxon>Pontibacter</taxon>
    </lineage>
</organism>
<accession>A0A6B2H935</accession>
<sequence length="322" mass="36138">MQKITRDLIYSIARHSNWRGQSIAAWFRKERIYANTTAWIRFMQLLLLVLGGGFIVSGVVFFFAYNWADMHKFLKLGLIELMLLAVTVLAVFTTWTKLVKNLLLLAATMLVGVLFAVYGQIYQTGANAYDFFLGWTVFVLLWVLAARFQPLWVIFMALINTTFILYVQQVATGLAFPVALDVLFGVNAVAVLVWEVLYSKGMISRFGKWFPRLVALAALVYITLSMILFMFDTYSSGDRGLCFGLAAVGFIVGIWYGYSHRDLFYLSVIPFCVIIVGAAGIIKLAGSDPVGVFLLACVFVVGSITLLIRNIIQINRKWHGTV</sequence>
<dbReference type="EMBL" id="JAAEAA010000021">
    <property type="protein sequence ID" value="NDK57187.1"/>
    <property type="molecule type" value="Genomic_DNA"/>
</dbReference>
<name>A0A6B2H935_9BACT</name>
<feature type="transmembrane region" description="Helical" evidence="1">
    <location>
        <begin position="73"/>
        <end position="95"/>
    </location>
</feature>
<feature type="transmembrane region" description="Helical" evidence="1">
    <location>
        <begin position="290"/>
        <end position="308"/>
    </location>
</feature>
<evidence type="ECO:0000313" key="4">
    <source>
        <dbReference type="Proteomes" id="UP000478546"/>
    </source>
</evidence>
<feature type="transmembrane region" description="Helical" evidence="1">
    <location>
        <begin position="45"/>
        <end position="67"/>
    </location>
</feature>
<evidence type="ECO:0000259" key="2">
    <source>
        <dbReference type="Pfam" id="PF09925"/>
    </source>
</evidence>
<dbReference type="RefSeq" id="WP_162347249.1">
    <property type="nucleotide sequence ID" value="NZ_JAAEAA010000021.1"/>
</dbReference>